<dbReference type="SFLD" id="SFLDS00003">
    <property type="entry name" value="Haloacid_Dehalogenase"/>
    <property type="match status" value="1"/>
</dbReference>
<dbReference type="Gene3D" id="3.30.1240.10">
    <property type="match status" value="1"/>
</dbReference>
<dbReference type="InterPro" id="IPR036412">
    <property type="entry name" value="HAD-like_sf"/>
</dbReference>
<organism evidence="1 2">
    <name type="scientific">Evansella vedderi</name>
    <dbReference type="NCBI Taxonomy" id="38282"/>
    <lineage>
        <taxon>Bacteria</taxon>
        <taxon>Bacillati</taxon>
        <taxon>Bacillota</taxon>
        <taxon>Bacilli</taxon>
        <taxon>Bacillales</taxon>
        <taxon>Bacillaceae</taxon>
        <taxon>Evansella</taxon>
    </lineage>
</organism>
<gene>
    <name evidence="1" type="ORF">J2S74_005449</name>
</gene>
<dbReference type="NCBIfam" id="TIGR01484">
    <property type="entry name" value="HAD-SF-IIB"/>
    <property type="match status" value="1"/>
</dbReference>
<dbReference type="SFLD" id="SFLDG01140">
    <property type="entry name" value="C2.B:_Phosphomannomutase_and_P"/>
    <property type="match status" value="1"/>
</dbReference>
<evidence type="ECO:0000313" key="1">
    <source>
        <dbReference type="EMBL" id="MDQ0257986.1"/>
    </source>
</evidence>
<dbReference type="PANTHER" id="PTHR10000">
    <property type="entry name" value="PHOSPHOSERINE PHOSPHATASE"/>
    <property type="match status" value="1"/>
</dbReference>
<dbReference type="InterPro" id="IPR000150">
    <property type="entry name" value="Cof"/>
</dbReference>
<evidence type="ECO:0000313" key="2">
    <source>
        <dbReference type="Proteomes" id="UP001230005"/>
    </source>
</evidence>
<dbReference type="PANTHER" id="PTHR10000:SF23">
    <property type="entry name" value="5-AMINO-6-(5-PHOSPHO-D-RIBITYLAMINO)URACIL PHOSPHATASE YITU"/>
    <property type="match status" value="1"/>
</dbReference>
<sequence>MEIRKVVSFMKYIIKELEELSLKQHLIALDLDGTLLTDDKNISLRNRGIIGKLRELGHKVVIATGRPYRASKDYYFELMLDSPIVNFNGAYIHHPTNPKDFHTEHTPLDVKTAKTIIKTCEAFRVQNIMVEIMDEYYLRYKNKGFSDAFTLGQSPVEYGNLQELLQVDPTSILIHPEEENHQELKGLLASSHAEVIEQRSWGAPWNVIEIVKAGLNKAVGLKRISEYYKIPPERIIAFGDEDNDLEMLEYAGCGVAMGNAIDELKIVANEVTSTNEEDGIAVFLEEYFNLQKQ</sequence>
<proteinExistence type="predicted"/>
<dbReference type="CDD" id="cd07516">
    <property type="entry name" value="HAD_Pase"/>
    <property type="match status" value="1"/>
</dbReference>
<dbReference type="SUPFAM" id="SSF56784">
    <property type="entry name" value="HAD-like"/>
    <property type="match status" value="1"/>
</dbReference>
<keyword evidence="2" id="KW-1185">Reference proteome</keyword>
<dbReference type="InterPro" id="IPR006379">
    <property type="entry name" value="HAD-SF_hydro_IIB"/>
</dbReference>
<comment type="caution">
    <text evidence="1">The sequence shown here is derived from an EMBL/GenBank/DDBJ whole genome shotgun (WGS) entry which is preliminary data.</text>
</comment>
<dbReference type="Pfam" id="PF08282">
    <property type="entry name" value="Hydrolase_3"/>
    <property type="match status" value="1"/>
</dbReference>
<dbReference type="NCBIfam" id="TIGR00099">
    <property type="entry name" value="Cof-subfamily"/>
    <property type="match status" value="1"/>
</dbReference>
<dbReference type="EMBL" id="JAUSUG010000040">
    <property type="protein sequence ID" value="MDQ0257986.1"/>
    <property type="molecule type" value="Genomic_DNA"/>
</dbReference>
<name>A0ABU0A3B9_9BACI</name>
<protein>
    <submittedName>
        <fullName evidence="1">Cof subfamily protein (Haloacid dehalogenase superfamily)</fullName>
    </submittedName>
</protein>
<reference evidence="1 2" key="1">
    <citation type="submission" date="2023-07" db="EMBL/GenBank/DDBJ databases">
        <title>Genomic Encyclopedia of Type Strains, Phase IV (KMG-IV): sequencing the most valuable type-strain genomes for metagenomic binning, comparative biology and taxonomic classification.</title>
        <authorList>
            <person name="Goeker M."/>
        </authorList>
    </citation>
    <scope>NUCLEOTIDE SEQUENCE [LARGE SCALE GENOMIC DNA]</scope>
    <source>
        <strain evidence="1 2">DSM 9768</strain>
    </source>
</reference>
<dbReference type="Proteomes" id="UP001230005">
    <property type="component" value="Unassembled WGS sequence"/>
</dbReference>
<dbReference type="Gene3D" id="3.40.50.1000">
    <property type="entry name" value="HAD superfamily/HAD-like"/>
    <property type="match status" value="1"/>
</dbReference>
<accession>A0ABU0A3B9</accession>
<dbReference type="InterPro" id="IPR023214">
    <property type="entry name" value="HAD_sf"/>
</dbReference>
<dbReference type="PROSITE" id="PS01228">
    <property type="entry name" value="COF_1"/>
    <property type="match status" value="1"/>
</dbReference>